<keyword evidence="2" id="KW-1185">Reference proteome</keyword>
<protein>
    <submittedName>
        <fullName evidence="1">Uncharacterized protein</fullName>
    </submittedName>
</protein>
<proteinExistence type="predicted"/>
<reference evidence="2" key="1">
    <citation type="submission" date="2016-10" db="EMBL/GenBank/DDBJ databases">
        <authorList>
            <person name="Varghese N."/>
            <person name="Submissions S."/>
        </authorList>
    </citation>
    <scope>NUCLEOTIDE SEQUENCE [LARGE SCALE GENOMIC DNA]</scope>
    <source>
        <strain evidence="2">DSM 18130</strain>
    </source>
</reference>
<sequence length="93" mass="10606">MAISTFVKLLFQPPSATPLFFRFKKIKGLDLLYLSHEIKTNYILIFSNSYFTVLENRKTSKDTGKNRWLPTLCVGACLSCVWAFAVPLKRISG</sequence>
<dbReference type="Proteomes" id="UP000198836">
    <property type="component" value="Unassembled WGS sequence"/>
</dbReference>
<gene>
    <name evidence="1" type="ORF">SAMN04488511_12519</name>
</gene>
<dbReference type="EMBL" id="FOJM01000025">
    <property type="protein sequence ID" value="SFA60112.1"/>
    <property type="molecule type" value="Genomic_DNA"/>
</dbReference>
<name>A0A1I0U7R0_9SPHI</name>
<evidence type="ECO:0000313" key="1">
    <source>
        <dbReference type="EMBL" id="SFA60112.1"/>
    </source>
</evidence>
<accession>A0A1I0U7R0</accession>
<dbReference type="AlphaFoldDB" id="A0A1I0U7R0"/>
<dbReference type="STRING" id="332999.SAMN04488511_12519"/>
<organism evidence="1 2">
    <name type="scientific">Pedobacter suwonensis</name>
    <dbReference type="NCBI Taxonomy" id="332999"/>
    <lineage>
        <taxon>Bacteria</taxon>
        <taxon>Pseudomonadati</taxon>
        <taxon>Bacteroidota</taxon>
        <taxon>Sphingobacteriia</taxon>
        <taxon>Sphingobacteriales</taxon>
        <taxon>Sphingobacteriaceae</taxon>
        <taxon>Pedobacter</taxon>
    </lineage>
</organism>
<evidence type="ECO:0000313" key="2">
    <source>
        <dbReference type="Proteomes" id="UP000198836"/>
    </source>
</evidence>